<organism evidence="1">
    <name type="scientific">Calcidiscus leptoporus</name>
    <dbReference type="NCBI Taxonomy" id="127549"/>
    <lineage>
        <taxon>Eukaryota</taxon>
        <taxon>Haptista</taxon>
        <taxon>Haptophyta</taxon>
        <taxon>Prymnesiophyceae</taxon>
        <taxon>Coccolithales</taxon>
        <taxon>Calcidiscaceae</taxon>
        <taxon>Calcidiscus</taxon>
    </lineage>
</organism>
<accession>A0A7S0IZV2</accession>
<evidence type="ECO:0000313" key="1">
    <source>
        <dbReference type="EMBL" id="CAD8536377.1"/>
    </source>
</evidence>
<dbReference type="EMBL" id="HBER01023325">
    <property type="protein sequence ID" value="CAD8536377.1"/>
    <property type="molecule type" value="Transcribed_RNA"/>
</dbReference>
<dbReference type="SUPFAM" id="SSF53335">
    <property type="entry name" value="S-adenosyl-L-methionine-dependent methyltransferases"/>
    <property type="match status" value="1"/>
</dbReference>
<sequence>MRRAEAAAPFTRLRHALVDAWTVMVHGLPIASHTTSLAVGPTVLTLRQWSGASVGSGGFLWSASRRLASYLEAHGDGCSATHAGEAVPSRPFSSLRLLELGSGTGALGLAATVLGAEVTMTDQAAFRYPGEIPHRQTPTRSLLDLARENVRDNREVLERAAETTLPQLTMPVVAELLWGSADDIQALPHAEYDVVCGADILLFTSAVPALVKTLGCLTDTAAVVLIEHTDRGPEAAEYPLDLVYFLEMVEADGLWQPTVVRDHGRHITVRMVRKQKVATSKEQLL</sequence>
<dbReference type="PANTHER" id="PTHR14614:SF109">
    <property type="entry name" value="RIBOSOMAL LYSINE N-METHYLTRANSFERASE 5"/>
    <property type="match status" value="1"/>
</dbReference>
<proteinExistence type="predicted"/>
<dbReference type="Pfam" id="PF10294">
    <property type="entry name" value="Methyltransf_16"/>
    <property type="match status" value="2"/>
</dbReference>
<evidence type="ECO:0008006" key="2">
    <source>
        <dbReference type="Google" id="ProtNLM"/>
    </source>
</evidence>
<name>A0A7S0IZV2_9EUKA</name>
<dbReference type="Gene3D" id="3.40.50.150">
    <property type="entry name" value="Vaccinia Virus protein VP39"/>
    <property type="match status" value="1"/>
</dbReference>
<dbReference type="AlphaFoldDB" id="A0A7S0IZV2"/>
<dbReference type="InterPro" id="IPR019410">
    <property type="entry name" value="Methyltransf_16"/>
</dbReference>
<dbReference type="PANTHER" id="PTHR14614">
    <property type="entry name" value="HEPATOCELLULAR CARCINOMA-ASSOCIATED ANTIGEN"/>
    <property type="match status" value="1"/>
</dbReference>
<dbReference type="InterPro" id="IPR029063">
    <property type="entry name" value="SAM-dependent_MTases_sf"/>
</dbReference>
<reference evidence="1" key="1">
    <citation type="submission" date="2021-01" db="EMBL/GenBank/DDBJ databases">
        <authorList>
            <person name="Corre E."/>
            <person name="Pelletier E."/>
            <person name="Niang G."/>
            <person name="Scheremetjew M."/>
            <person name="Finn R."/>
            <person name="Kale V."/>
            <person name="Holt S."/>
            <person name="Cochrane G."/>
            <person name="Meng A."/>
            <person name="Brown T."/>
            <person name="Cohen L."/>
        </authorList>
    </citation>
    <scope>NUCLEOTIDE SEQUENCE</scope>
    <source>
        <strain evidence="1">RCC1130</strain>
    </source>
</reference>
<protein>
    <recommendedName>
        <fullName evidence="2">Calmodulin-lysine N-methyltransferase</fullName>
    </recommendedName>
</protein>
<gene>
    <name evidence="1" type="ORF">CLEP1334_LOCUS11657</name>
</gene>